<dbReference type="GO" id="GO:0043531">
    <property type="term" value="F:ADP binding"/>
    <property type="evidence" value="ECO:0007669"/>
    <property type="project" value="InterPro"/>
</dbReference>
<comment type="caution">
    <text evidence="7">The sequence shown here is derived from an EMBL/GenBank/DDBJ whole genome shotgun (WGS) entry which is preliminary data.</text>
</comment>
<dbReference type="InterPro" id="IPR041118">
    <property type="entry name" value="Rx_N"/>
</dbReference>
<dbReference type="Pfam" id="PF18052">
    <property type="entry name" value="Rx_N"/>
    <property type="match status" value="1"/>
</dbReference>
<sequence length="373" mass="42637">MAGFVGEAVLSGFIQKLVDMVASPELWKYAREEQVDSELNEWKKILMKIYAVLHDAEDKQMTNPLVKMWLHDLRDLAYDVEDILDEFATQALRRNLIVAQPNRPLRRSLPDCKIFQPKKKHLDLRDVSAGWSGRKRLRRLPSTSLVIESRIYGRETEKAAILAMLLKDDPSDDEVCVIPIVGMGGIGKTTLAQLAFNDDKVKDHFDLRAWVCVSDDFDVLRVTKTILQSLSPHTRYANNLNLLQIELREKLYRKKFLLILDDVWNENFDEWDILCMPMRAGASGSKLIVTTRNKGVVSVTGTCSAYPLQELSYDDCLSLFTRQALGARNFDAYPHLKEVGEEIVRRCKGLPLAAKALGGMLRNQLNRRAWKIY</sequence>
<dbReference type="InterPro" id="IPR042197">
    <property type="entry name" value="Apaf_helical"/>
</dbReference>
<evidence type="ECO:0000256" key="3">
    <source>
        <dbReference type="ARBA" id="ARBA00022821"/>
    </source>
</evidence>
<evidence type="ECO:0000313" key="7">
    <source>
        <dbReference type="EMBL" id="RVW25244.1"/>
    </source>
</evidence>
<dbReference type="Pfam" id="PF00931">
    <property type="entry name" value="NB-ARC"/>
    <property type="match status" value="1"/>
</dbReference>
<dbReference type="PANTHER" id="PTHR36766:SF51">
    <property type="entry name" value="DISEASE RESISTANCE RPP13-LIKE PROTEIN 1"/>
    <property type="match status" value="1"/>
</dbReference>
<dbReference type="AlphaFoldDB" id="A0A438CPV4"/>
<feature type="domain" description="Disease resistance N-terminal" evidence="6">
    <location>
        <begin position="9"/>
        <end position="100"/>
    </location>
</feature>
<dbReference type="InterPro" id="IPR027417">
    <property type="entry name" value="P-loop_NTPase"/>
</dbReference>
<feature type="domain" description="NB-ARC" evidence="5">
    <location>
        <begin position="155"/>
        <end position="325"/>
    </location>
</feature>
<accession>A0A438CPV4</accession>
<dbReference type="Gene3D" id="1.10.8.430">
    <property type="entry name" value="Helical domain of apoptotic protease-activating factors"/>
    <property type="match status" value="1"/>
</dbReference>
<evidence type="ECO:0000256" key="1">
    <source>
        <dbReference type="ARBA" id="ARBA00022737"/>
    </source>
</evidence>
<protein>
    <submittedName>
        <fullName evidence="7">Putative disease resistance RPP13-like protein 1</fullName>
    </submittedName>
</protein>
<keyword evidence="2" id="KW-0547">Nucleotide-binding</keyword>
<dbReference type="Gene3D" id="3.40.50.300">
    <property type="entry name" value="P-loop containing nucleotide triphosphate hydrolases"/>
    <property type="match status" value="1"/>
</dbReference>
<name>A0A438CPV4_VITVI</name>
<dbReference type="PANTHER" id="PTHR36766">
    <property type="entry name" value="PLANT BROAD-SPECTRUM MILDEW RESISTANCE PROTEIN RPW8"/>
    <property type="match status" value="1"/>
</dbReference>
<keyword evidence="3" id="KW-0611">Plant defense</keyword>
<gene>
    <name evidence="7" type="primary">RPPL1_176</name>
    <name evidence="7" type="ORF">CK203_108194</name>
</gene>
<dbReference type="PRINTS" id="PR00364">
    <property type="entry name" value="DISEASERSIST"/>
</dbReference>
<dbReference type="SUPFAM" id="SSF52540">
    <property type="entry name" value="P-loop containing nucleoside triphosphate hydrolases"/>
    <property type="match status" value="1"/>
</dbReference>
<dbReference type="EMBL" id="QGNW01002112">
    <property type="protein sequence ID" value="RVW25244.1"/>
    <property type="molecule type" value="Genomic_DNA"/>
</dbReference>
<keyword evidence="4" id="KW-0067">ATP-binding</keyword>
<evidence type="ECO:0000256" key="4">
    <source>
        <dbReference type="ARBA" id="ARBA00022840"/>
    </source>
</evidence>
<dbReference type="GO" id="GO:0005524">
    <property type="term" value="F:ATP binding"/>
    <property type="evidence" value="ECO:0007669"/>
    <property type="project" value="UniProtKB-KW"/>
</dbReference>
<organism evidence="7 8">
    <name type="scientific">Vitis vinifera</name>
    <name type="common">Grape</name>
    <dbReference type="NCBI Taxonomy" id="29760"/>
    <lineage>
        <taxon>Eukaryota</taxon>
        <taxon>Viridiplantae</taxon>
        <taxon>Streptophyta</taxon>
        <taxon>Embryophyta</taxon>
        <taxon>Tracheophyta</taxon>
        <taxon>Spermatophyta</taxon>
        <taxon>Magnoliopsida</taxon>
        <taxon>eudicotyledons</taxon>
        <taxon>Gunneridae</taxon>
        <taxon>Pentapetalae</taxon>
        <taxon>rosids</taxon>
        <taxon>Vitales</taxon>
        <taxon>Vitaceae</taxon>
        <taxon>Viteae</taxon>
        <taxon>Vitis</taxon>
    </lineage>
</organism>
<keyword evidence="1" id="KW-0677">Repeat</keyword>
<dbReference type="InterPro" id="IPR002182">
    <property type="entry name" value="NB-ARC"/>
</dbReference>
<evidence type="ECO:0000256" key="2">
    <source>
        <dbReference type="ARBA" id="ARBA00022741"/>
    </source>
</evidence>
<proteinExistence type="predicted"/>
<evidence type="ECO:0000313" key="8">
    <source>
        <dbReference type="Proteomes" id="UP000288805"/>
    </source>
</evidence>
<dbReference type="FunFam" id="3.40.50.300:FF:001091">
    <property type="entry name" value="Probable disease resistance protein At1g61300"/>
    <property type="match status" value="1"/>
</dbReference>
<evidence type="ECO:0000259" key="6">
    <source>
        <dbReference type="Pfam" id="PF18052"/>
    </source>
</evidence>
<dbReference type="Proteomes" id="UP000288805">
    <property type="component" value="Unassembled WGS sequence"/>
</dbReference>
<reference evidence="7 8" key="1">
    <citation type="journal article" date="2018" name="PLoS Genet.">
        <title>Population sequencing reveals clonal diversity and ancestral inbreeding in the grapevine cultivar Chardonnay.</title>
        <authorList>
            <person name="Roach M.J."/>
            <person name="Johnson D.L."/>
            <person name="Bohlmann J."/>
            <person name="van Vuuren H.J."/>
            <person name="Jones S.J."/>
            <person name="Pretorius I.S."/>
            <person name="Schmidt S.A."/>
            <person name="Borneman A.R."/>
        </authorList>
    </citation>
    <scope>NUCLEOTIDE SEQUENCE [LARGE SCALE GENOMIC DNA]</scope>
    <source>
        <strain evidence="8">cv. Chardonnay</strain>
        <tissue evidence="7">Leaf</tissue>
    </source>
</reference>
<dbReference type="Gene3D" id="1.20.5.4130">
    <property type="match status" value="1"/>
</dbReference>
<evidence type="ECO:0000259" key="5">
    <source>
        <dbReference type="Pfam" id="PF00931"/>
    </source>
</evidence>
<dbReference type="GO" id="GO:0006952">
    <property type="term" value="P:defense response"/>
    <property type="evidence" value="ECO:0007669"/>
    <property type="project" value="UniProtKB-KW"/>
</dbReference>